<dbReference type="EMBL" id="SMKL01000012">
    <property type="protein sequence ID" value="TDC52987.1"/>
    <property type="molecule type" value="Genomic_DNA"/>
</dbReference>
<organism evidence="1 2">
    <name type="scientific">Jiangella ureilytica</name>
    <dbReference type="NCBI Taxonomy" id="2530374"/>
    <lineage>
        <taxon>Bacteria</taxon>
        <taxon>Bacillati</taxon>
        <taxon>Actinomycetota</taxon>
        <taxon>Actinomycetes</taxon>
        <taxon>Jiangellales</taxon>
        <taxon>Jiangellaceae</taxon>
        <taxon>Jiangella</taxon>
    </lineage>
</organism>
<gene>
    <name evidence="1" type="ORF">E1212_07555</name>
</gene>
<reference evidence="1 2" key="1">
    <citation type="submission" date="2019-02" db="EMBL/GenBank/DDBJ databases">
        <title>Draft genome sequences of novel Actinobacteria.</title>
        <authorList>
            <person name="Sahin N."/>
            <person name="Ay H."/>
            <person name="Saygin H."/>
        </authorList>
    </citation>
    <scope>NUCLEOTIDE SEQUENCE [LARGE SCALE GENOMIC DNA]</scope>
    <source>
        <strain evidence="1 2">KC603</strain>
    </source>
</reference>
<protein>
    <submittedName>
        <fullName evidence="1">DUF1905 domain-containing protein</fullName>
    </submittedName>
</protein>
<proteinExistence type="predicted"/>
<evidence type="ECO:0000313" key="2">
    <source>
        <dbReference type="Proteomes" id="UP000295621"/>
    </source>
</evidence>
<dbReference type="InterPro" id="IPR037079">
    <property type="entry name" value="AF2212/PG0164-like_sf"/>
</dbReference>
<dbReference type="RefSeq" id="WP_131980922.1">
    <property type="nucleotide sequence ID" value="NZ_SMKL01000012.1"/>
</dbReference>
<sequence>MRFTSELESGGDNKAGFVVPDTVVEGLGGGGNPRVTVTVDGFTYRSSIARMGERYMVGMSMERRAAAGVTVGDTYEVDVELDTAPREVEMPDDLGAALDADPAAKEFWATLSYSKQLWHVLQVTGAKKPETRAKRVAASVAMLAEGRAR</sequence>
<dbReference type="InterPro" id="IPR015018">
    <property type="entry name" value="DUF1905"/>
</dbReference>
<dbReference type="SUPFAM" id="SSF141694">
    <property type="entry name" value="AF2212/PG0164-like"/>
    <property type="match status" value="1"/>
</dbReference>
<dbReference type="AlphaFoldDB" id="A0A4R4RSJ6"/>
<keyword evidence="2" id="KW-1185">Reference proteome</keyword>
<comment type="caution">
    <text evidence="1">The sequence shown here is derived from an EMBL/GenBank/DDBJ whole genome shotgun (WGS) entry which is preliminary data.</text>
</comment>
<name>A0A4R4RSJ6_9ACTN</name>
<dbReference type="Gene3D" id="2.40.30.100">
    <property type="entry name" value="AF2212/PG0164-like"/>
    <property type="match status" value="1"/>
</dbReference>
<accession>A0A4R4RSJ6</accession>
<dbReference type="OrthoDB" id="2604865at2"/>
<dbReference type="Proteomes" id="UP000295621">
    <property type="component" value="Unassembled WGS sequence"/>
</dbReference>
<dbReference type="Pfam" id="PF08922">
    <property type="entry name" value="DUF1905"/>
    <property type="match status" value="1"/>
</dbReference>
<dbReference type="Pfam" id="PF13376">
    <property type="entry name" value="OmdA"/>
    <property type="match status" value="1"/>
</dbReference>
<evidence type="ECO:0000313" key="1">
    <source>
        <dbReference type="EMBL" id="TDC52987.1"/>
    </source>
</evidence>